<dbReference type="Proteomes" id="UP001595583">
    <property type="component" value="Unassembled WGS sequence"/>
</dbReference>
<gene>
    <name evidence="2" type="ORF">ACFOHJ_17825</name>
</gene>
<keyword evidence="1" id="KW-0175">Coiled coil</keyword>
<proteinExistence type="predicted"/>
<feature type="coiled-coil region" evidence="1">
    <location>
        <begin position="44"/>
        <end position="102"/>
    </location>
</feature>
<dbReference type="EMBL" id="JBHRTK010000016">
    <property type="protein sequence ID" value="MFC3208085.1"/>
    <property type="molecule type" value="Genomic_DNA"/>
</dbReference>
<organism evidence="2 3">
    <name type="scientific">Aquamicrobium soli</name>
    <dbReference type="NCBI Taxonomy" id="1811518"/>
    <lineage>
        <taxon>Bacteria</taxon>
        <taxon>Pseudomonadati</taxon>
        <taxon>Pseudomonadota</taxon>
        <taxon>Alphaproteobacteria</taxon>
        <taxon>Hyphomicrobiales</taxon>
        <taxon>Phyllobacteriaceae</taxon>
        <taxon>Aquamicrobium</taxon>
    </lineage>
</organism>
<comment type="caution">
    <text evidence="2">The sequence shown here is derived from an EMBL/GenBank/DDBJ whole genome shotgun (WGS) entry which is preliminary data.</text>
</comment>
<evidence type="ECO:0000313" key="3">
    <source>
        <dbReference type="Proteomes" id="UP001595583"/>
    </source>
</evidence>
<evidence type="ECO:0000256" key="1">
    <source>
        <dbReference type="SAM" id="Coils"/>
    </source>
</evidence>
<sequence>MQADKIPRINGRDIYECANQLEGYVDPGTPERLAQFLLREGKAAADLADEIVRLQGQVETLTAENLEQARLLGVGGERELQLLAERDRLREAQNRVTDLLESYDTRFAPRHTIPEREIGILDTCQNIRMALAGTHDPAALQKEPQP</sequence>
<protein>
    <submittedName>
        <fullName evidence="2">Uncharacterized protein</fullName>
    </submittedName>
</protein>
<dbReference type="RefSeq" id="WP_378222885.1">
    <property type="nucleotide sequence ID" value="NZ_JBHRTK010000016.1"/>
</dbReference>
<reference evidence="3" key="1">
    <citation type="journal article" date="2019" name="Int. J. Syst. Evol. Microbiol.">
        <title>The Global Catalogue of Microorganisms (GCM) 10K type strain sequencing project: providing services to taxonomists for standard genome sequencing and annotation.</title>
        <authorList>
            <consortium name="The Broad Institute Genomics Platform"/>
            <consortium name="The Broad Institute Genome Sequencing Center for Infectious Disease"/>
            <person name="Wu L."/>
            <person name="Ma J."/>
        </authorList>
    </citation>
    <scope>NUCLEOTIDE SEQUENCE [LARGE SCALE GENOMIC DNA]</scope>
    <source>
        <strain evidence="3">KCTC 52165</strain>
    </source>
</reference>
<accession>A0ABV7KD28</accession>
<name>A0ABV7KD28_9HYPH</name>
<evidence type="ECO:0000313" key="2">
    <source>
        <dbReference type="EMBL" id="MFC3208085.1"/>
    </source>
</evidence>
<keyword evidence="3" id="KW-1185">Reference proteome</keyword>